<reference evidence="2 3" key="1">
    <citation type="submission" date="2016-06" db="EMBL/GenBank/DDBJ databases">
        <title>Living apart together: crosstalk between the core and supernumerary genomes in a fungal plant pathogen.</title>
        <authorList>
            <person name="Vanheule A."/>
            <person name="Audenaert K."/>
            <person name="Warris S."/>
            <person name="Van De Geest H."/>
            <person name="Schijlen E."/>
            <person name="Hofte M."/>
            <person name="De Saeger S."/>
            <person name="Haesaert G."/>
            <person name="Waalwijk C."/>
            <person name="Van Der Lee T."/>
        </authorList>
    </citation>
    <scope>NUCLEOTIDE SEQUENCE [LARGE SCALE GENOMIC DNA]</scope>
    <source>
        <strain evidence="2 3">2516</strain>
    </source>
</reference>
<dbReference type="PANTHER" id="PTHR42695">
    <property type="entry name" value="GLUTAMINE AMIDOTRANSFERASE YLR126C-RELATED"/>
    <property type="match status" value="1"/>
</dbReference>
<gene>
    <name evidence="2" type="ORF">FPOA_09115</name>
</gene>
<proteinExistence type="predicted"/>
<dbReference type="GO" id="GO:0005634">
    <property type="term" value="C:nucleus"/>
    <property type="evidence" value="ECO:0007669"/>
    <property type="project" value="TreeGrafter"/>
</dbReference>
<dbReference type="OrthoDB" id="92161at2759"/>
<dbReference type="GO" id="GO:0005829">
    <property type="term" value="C:cytosol"/>
    <property type="evidence" value="ECO:0007669"/>
    <property type="project" value="TreeGrafter"/>
</dbReference>
<sequence>MTSHNFRVAILQNFILEDTGGKPMIARISHLIRQSKPDAEINVYAAIQGDTLPDLDKQDLIILTGGPFNLMKDEKPKWVTETLEYLRLATMSRSKPKILGICWGQQAIALALGGALGKSDRGHCVGVEDITLTTEGATFFNATSLIIHKNHEIVVTDSGPHLLPLAHNNEVLMSKDGQVLTLQGHPEMDTSLSWLFVASDNPVVLGAGLESNLRPIDSPHDGEKIFVRIIEWASNKSN</sequence>
<dbReference type="SUPFAM" id="SSF52317">
    <property type="entry name" value="Class I glutamine amidotransferase-like"/>
    <property type="match status" value="1"/>
</dbReference>
<dbReference type="OMA" id="EHERPEW"/>
<feature type="domain" description="Glutamine amidotransferase" evidence="1">
    <location>
        <begin position="54"/>
        <end position="190"/>
    </location>
</feature>
<protein>
    <recommendedName>
        <fullName evidence="1">Glutamine amidotransferase domain-containing protein</fullName>
    </recommendedName>
</protein>
<accession>A0A1B8AQJ2</accession>
<dbReference type="Proteomes" id="UP000091967">
    <property type="component" value="Unassembled WGS sequence"/>
</dbReference>
<dbReference type="AlphaFoldDB" id="A0A1B8AQJ2"/>
<evidence type="ECO:0000313" key="2">
    <source>
        <dbReference type="EMBL" id="OBS22788.1"/>
    </source>
</evidence>
<dbReference type="PROSITE" id="PS51273">
    <property type="entry name" value="GATASE_TYPE_1"/>
    <property type="match status" value="1"/>
</dbReference>
<dbReference type="PANTHER" id="PTHR42695:SF5">
    <property type="entry name" value="GLUTAMINE AMIDOTRANSFERASE YLR126C-RELATED"/>
    <property type="match status" value="1"/>
</dbReference>
<dbReference type="Gene3D" id="3.40.50.880">
    <property type="match status" value="1"/>
</dbReference>
<dbReference type="EMBL" id="LYXU01000003">
    <property type="protein sequence ID" value="OBS22788.1"/>
    <property type="molecule type" value="Genomic_DNA"/>
</dbReference>
<comment type="caution">
    <text evidence="2">The sequence shown here is derived from an EMBL/GenBank/DDBJ whole genome shotgun (WGS) entry which is preliminary data.</text>
</comment>
<dbReference type="CDD" id="cd01741">
    <property type="entry name" value="GATase1_1"/>
    <property type="match status" value="1"/>
</dbReference>
<evidence type="ECO:0000259" key="1">
    <source>
        <dbReference type="Pfam" id="PF00117"/>
    </source>
</evidence>
<organism evidence="2 3">
    <name type="scientific">Fusarium poae</name>
    <dbReference type="NCBI Taxonomy" id="36050"/>
    <lineage>
        <taxon>Eukaryota</taxon>
        <taxon>Fungi</taxon>
        <taxon>Dikarya</taxon>
        <taxon>Ascomycota</taxon>
        <taxon>Pezizomycotina</taxon>
        <taxon>Sordariomycetes</taxon>
        <taxon>Hypocreomycetidae</taxon>
        <taxon>Hypocreales</taxon>
        <taxon>Nectriaceae</taxon>
        <taxon>Fusarium</taxon>
    </lineage>
</organism>
<dbReference type="InterPro" id="IPR029062">
    <property type="entry name" value="Class_I_gatase-like"/>
</dbReference>
<name>A0A1B8AQJ2_FUSPO</name>
<evidence type="ECO:0000313" key="3">
    <source>
        <dbReference type="Proteomes" id="UP000091967"/>
    </source>
</evidence>
<dbReference type="Pfam" id="PF00117">
    <property type="entry name" value="GATase"/>
    <property type="match status" value="1"/>
</dbReference>
<keyword evidence="3" id="KW-1185">Reference proteome</keyword>
<dbReference type="InterPro" id="IPR044992">
    <property type="entry name" value="ChyE-like"/>
</dbReference>
<dbReference type="InterPro" id="IPR017926">
    <property type="entry name" value="GATASE"/>
</dbReference>
<dbReference type="STRING" id="36050.A0A1B8AQJ2"/>